<evidence type="ECO:0000259" key="4">
    <source>
        <dbReference type="PROSITE" id="PS51186"/>
    </source>
</evidence>
<reference evidence="5 6" key="1">
    <citation type="submission" date="2023-05" db="EMBL/GenBank/DDBJ databases">
        <title>Actinoplanes sp. NEAU-A12 genome sequencing.</title>
        <authorList>
            <person name="Wang Z.-S."/>
        </authorList>
    </citation>
    <scope>NUCLEOTIDE SEQUENCE [LARGE SCALE GENOMIC DNA]</scope>
    <source>
        <strain evidence="5 6">NEAU-A12</strain>
    </source>
</reference>
<protein>
    <submittedName>
        <fullName evidence="5">GNAT family protein</fullName>
        <ecNumber evidence="5">2.-.-.-</ecNumber>
    </submittedName>
</protein>
<dbReference type="Pfam" id="PF13302">
    <property type="entry name" value="Acetyltransf_3"/>
    <property type="match status" value="1"/>
</dbReference>
<dbReference type="GO" id="GO:0016740">
    <property type="term" value="F:transferase activity"/>
    <property type="evidence" value="ECO:0007669"/>
    <property type="project" value="UniProtKB-KW"/>
</dbReference>
<dbReference type="CDD" id="cd04301">
    <property type="entry name" value="NAT_SF"/>
    <property type="match status" value="1"/>
</dbReference>
<dbReference type="InterPro" id="IPR051531">
    <property type="entry name" value="N-acetyltransferase"/>
</dbReference>
<comment type="similarity">
    <text evidence="3">Belongs to the acetyltransferase family. RimJ subfamily.</text>
</comment>
<dbReference type="PANTHER" id="PTHR43792:SF8">
    <property type="entry name" value="[RIBOSOMAL PROTEIN US5]-ALANINE N-ACETYLTRANSFERASE"/>
    <property type="match status" value="1"/>
</dbReference>
<dbReference type="PANTHER" id="PTHR43792">
    <property type="entry name" value="GNAT FAMILY, PUTATIVE (AFU_ORTHOLOGUE AFUA_3G00765)-RELATED-RELATED"/>
    <property type="match status" value="1"/>
</dbReference>
<dbReference type="InterPro" id="IPR016181">
    <property type="entry name" value="Acyl_CoA_acyltransferase"/>
</dbReference>
<dbReference type="SUPFAM" id="SSF55729">
    <property type="entry name" value="Acyl-CoA N-acyltransferases (Nat)"/>
    <property type="match status" value="1"/>
</dbReference>
<evidence type="ECO:0000256" key="1">
    <source>
        <dbReference type="ARBA" id="ARBA00022679"/>
    </source>
</evidence>
<feature type="domain" description="N-acetyltransferase" evidence="4">
    <location>
        <begin position="11"/>
        <end position="174"/>
    </location>
</feature>
<evidence type="ECO:0000256" key="2">
    <source>
        <dbReference type="ARBA" id="ARBA00023315"/>
    </source>
</evidence>
<sequence length="185" mass="20225">MSETVDLPCGVVLRSVREDDAPAMHDALLRNREHLMPFEADRPESYWTLDGQRDRLRMLLRKQADGELVSRVIVDGAKILGYASLNALTPRPVCGAAVGYWVDAAASGRGLATAAVGDLLRIAGTLGVHRVEAGTSPSNLASQRVLTKNGFERYGTAHSHLYLDGAWQDSFLFERILDDRPPAGR</sequence>
<dbReference type="RefSeq" id="WP_282759419.1">
    <property type="nucleotide sequence ID" value="NZ_JASCTH010000007.1"/>
</dbReference>
<evidence type="ECO:0000313" key="5">
    <source>
        <dbReference type="EMBL" id="MDI6099297.1"/>
    </source>
</evidence>
<keyword evidence="2" id="KW-0012">Acyltransferase</keyword>
<keyword evidence="1 5" id="KW-0808">Transferase</keyword>
<evidence type="ECO:0000256" key="3">
    <source>
        <dbReference type="ARBA" id="ARBA00038502"/>
    </source>
</evidence>
<accession>A0ABT6WHT5</accession>
<comment type="caution">
    <text evidence="5">The sequence shown here is derived from an EMBL/GenBank/DDBJ whole genome shotgun (WGS) entry which is preliminary data.</text>
</comment>
<keyword evidence="6" id="KW-1185">Reference proteome</keyword>
<dbReference type="Gene3D" id="3.40.630.30">
    <property type="match status" value="1"/>
</dbReference>
<dbReference type="PROSITE" id="PS51186">
    <property type="entry name" value="GNAT"/>
    <property type="match status" value="1"/>
</dbReference>
<organism evidence="5 6">
    <name type="scientific">Actinoplanes sandaracinus</name>
    <dbReference type="NCBI Taxonomy" id="3045177"/>
    <lineage>
        <taxon>Bacteria</taxon>
        <taxon>Bacillati</taxon>
        <taxon>Actinomycetota</taxon>
        <taxon>Actinomycetes</taxon>
        <taxon>Micromonosporales</taxon>
        <taxon>Micromonosporaceae</taxon>
        <taxon>Actinoplanes</taxon>
    </lineage>
</organism>
<gene>
    <name evidence="5" type="ORF">QLQ12_11910</name>
</gene>
<dbReference type="Proteomes" id="UP001241758">
    <property type="component" value="Unassembled WGS sequence"/>
</dbReference>
<dbReference type="EMBL" id="JASCTH010000007">
    <property type="protein sequence ID" value="MDI6099297.1"/>
    <property type="molecule type" value="Genomic_DNA"/>
</dbReference>
<name>A0ABT6WHT5_9ACTN</name>
<proteinExistence type="inferred from homology"/>
<evidence type="ECO:0000313" key="6">
    <source>
        <dbReference type="Proteomes" id="UP001241758"/>
    </source>
</evidence>
<dbReference type="InterPro" id="IPR000182">
    <property type="entry name" value="GNAT_dom"/>
</dbReference>
<dbReference type="EC" id="2.-.-.-" evidence="5"/>